<dbReference type="RefSeq" id="WP_279523843.1">
    <property type="nucleotide sequence ID" value="NZ_JARVII010000004.1"/>
</dbReference>
<name>A0AAW6RKR3_9BURK</name>
<evidence type="ECO:0000313" key="2">
    <source>
        <dbReference type="Proteomes" id="UP001237156"/>
    </source>
</evidence>
<proteinExistence type="predicted"/>
<dbReference type="AlphaFoldDB" id="A0AAW6RKR3"/>
<sequence>MTASGREVLSYEWRGQASPAPAMPFAGMVLAAPRVRAGSVAELRAGRVTRARMCQGAEGINLLTQSGRYRSALYLGLGYGIQSPSRPCTREDERFIERAQD</sequence>
<dbReference type="Proteomes" id="UP001237156">
    <property type="component" value="Unassembled WGS sequence"/>
</dbReference>
<accession>A0AAW6RKR3</accession>
<dbReference type="EMBL" id="JARVII010000004">
    <property type="protein sequence ID" value="MDG9698838.1"/>
    <property type="molecule type" value="Genomic_DNA"/>
</dbReference>
<keyword evidence="2" id="KW-1185">Reference proteome</keyword>
<reference evidence="1 2" key="1">
    <citation type="submission" date="2023-04" db="EMBL/GenBank/DDBJ databases">
        <title>Ottowia paracancer sp. nov., isolated from human stomach.</title>
        <authorList>
            <person name="Song Y."/>
        </authorList>
    </citation>
    <scope>NUCLEOTIDE SEQUENCE [LARGE SCALE GENOMIC DNA]</scope>
    <source>
        <strain evidence="1 2">10c7w1</strain>
    </source>
</reference>
<comment type="caution">
    <text evidence="1">The sequence shown here is derived from an EMBL/GenBank/DDBJ whole genome shotgun (WGS) entry which is preliminary data.</text>
</comment>
<gene>
    <name evidence="1" type="ORF">QB898_03730</name>
</gene>
<organism evidence="1 2">
    <name type="scientific">Ottowia cancrivicina</name>
    <dbReference type="NCBI Taxonomy" id="3040346"/>
    <lineage>
        <taxon>Bacteria</taxon>
        <taxon>Pseudomonadati</taxon>
        <taxon>Pseudomonadota</taxon>
        <taxon>Betaproteobacteria</taxon>
        <taxon>Burkholderiales</taxon>
        <taxon>Comamonadaceae</taxon>
        <taxon>Ottowia</taxon>
    </lineage>
</organism>
<evidence type="ECO:0000313" key="1">
    <source>
        <dbReference type="EMBL" id="MDG9698838.1"/>
    </source>
</evidence>
<protein>
    <submittedName>
        <fullName evidence="1">Uncharacterized protein</fullName>
    </submittedName>
</protein>